<dbReference type="RefSeq" id="XP_011313749.1">
    <property type="nucleotide sequence ID" value="XM_011315447.1"/>
</dbReference>
<reference evidence="12" key="1">
    <citation type="submission" date="2025-08" db="UniProtKB">
        <authorList>
            <consortium name="RefSeq"/>
        </authorList>
    </citation>
    <scope>IDENTIFICATION</scope>
    <source>
        <strain evidence="12">USDA-PBARC FA_bdor</strain>
        <tissue evidence="12">Whole organism</tissue>
    </source>
</reference>
<keyword evidence="6 9" id="KW-1133">Transmembrane helix</keyword>
<dbReference type="PANTHER" id="PTHR31322">
    <property type="entry name" value="E3 UBIQUITIN-PROTEIN LIGASE TM129"/>
    <property type="match status" value="1"/>
</dbReference>
<feature type="transmembrane region" description="Helical" evidence="9">
    <location>
        <begin position="6"/>
        <end position="36"/>
    </location>
</feature>
<feature type="transmembrane region" description="Helical" evidence="9">
    <location>
        <begin position="92"/>
        <end position="112"/>
    </location>
</feature>
<dbReference type="GO" id="GO:0016020">
    <property type="term" value="C:membrane"/>
    <property type="evidence" value="ECO:0007669"/>
    <property type="project" value="UniProtKB-SubCell"/>
</dbReference>
<accession>A0A9R1TR08</accession>
<comment type="subcellular location">
    <subcellularLocation>
        <location evidence="1">Membrane</location>
        <topology evidence="1">Multi-pass membrane protein</topology>
    </subcellularLocation>
</comment>
<protein>
    <submittedName>
        <fullName evidence="12">E3 ubiquitin-protein ligase TM129</fullName>
    </submittedName>
</protein>
<dbReference type="InterPro" id="IPR018801">
    <property type="entry name" value="TM129"/>
</dbReference>
<evidence type="ECO:0000256" key="5">
    <source>
        <dbReference type="ARBA" id="ARBA00022833"/>
    </source>
</evidence>
<dbReference type="OrthoDB" id="10055027at2759"/>
<evidence type="ECO:0000259" key="10">
    <source>
        <dbReference type="PROSITE" id="PS50089"/>
    </source>
</evidence>
<dbReference type="GO" id="GO:0016567">
    <property type="term" value="P:protein ubiquitination"/>
    <property type="evidence" value="ECO:0007669"/>
    <property type="project" value="InterPro"/>
</dbReference>
<dbReference type="KEGG" id="fas:105273164"/>
<dbReference type="SUPFAM" id="SSF57850">
    <property type="entry name" value="RING/U-box"/>
    <property type="match status" value="1"/>
</dbReference>
<dbReference type="GO" id="GO:0005783">
    <property type="term" value="C:endoplasmic reticulum"/>
    <property type="evidence" value="ECO:0007669"/>
    <property type="project" value="TreeGrafter"/>
</dbReference>
<dbReference type="AlphaFoldDB" id="A0A9R1TR08"/>
<dbReference type="InterPro" id="IPR001841">
    <property type="entry name" value="Znf_RING"/>
</dbReference>
<evidence type="ECO:0000313" key="11">
    <source>
        <dbReference type="Proteomes" id="UP000694866"/>
    </source>
</evidence>
<dbReference type="PROSITE" id="PS50089">
    <property type="entry name" value="ZF_RING_2"/>
    <property type="match status" value="1"/>
</dbReference>
<proteinExistence type="inferred from homology"/>
<comment type="similarity">
    <text evidence="2">Belongs to the TMEM129 family.</text>
</comment>
<keyword evidence="3 9" id="KW-0812">Transmembrane</keyword>
<dbReference type="GeneID" id="105273164"/>
<dbReference type="InterPro" id="IPR013083">
    <property type="entry name" value="Znf_RING/FYVE/PHD"/>
</dbReference>
<evidence type="ECO:0000256" key="3">
    <source>
        <dbReference type="ARBA" id="ARBA00022692"/>
    </source>
</evidence>
<evidence type="ECO:0000256" key="1">
    <source>
        <dbReference type="ARBA" id="ARBA00004141"/>
    </source>
</evidence>
<keyword evidence="11" id="KW-1185">Reference proteome</keyword>
<keyword evidence="7 9" id="KW-0472">Membrane</keyword>
<keyword evidence="4 8" id="KW-0479">Metal-binding</keyword>
<dbReference type="Proteomes" id="UP000694866">
    <property type="component" value="Unplaced"/>
</dbReference>
<evidence type="ECO:0000256" key="6">
    <source>
        <dbReference type="ARBA" id="ARBA00022989"/>
    </source>
</evidence>
<organism evidence="11 12">
    <name type="scientific">Fopius arisanus</name>
    <dbReference type="NCBI Taxonomy" id="64838"/>
    <lineage>
        <taxon>Eukaryota</taxon>
        <taxon>Metazoa</taxon>
        <taxon>Ecdysozoa</taxon>
        <taxon>Arthropoda</taxon>
        <taxon>Hexapoda</taxon>
        <taxon>Insecta</taxon>
        <taxon>Pterygota</taxon>
        <taxon>Neoptera</taxon>
        <taxon>Endopterygota</taxon>
        <taxon>Hymenoptera</taxon>
        <taxon>Apocrita</taxon>
        <taxon>Ichneumonoidea</taxon>
        <taxon>Braconidae</taxon>
        <taxon>Opiinae</taxon>
        <taxon>Fopius</taxon>
    </lineage>
</organism>
<sequence>MTSLFIYTIAYFLFVSGLIYPPTEFVSAGLTIPALFSSWLGNEYDNFVQYHIKRTIVTLFIHSLLPFGYIVGLSLLDHIDSAQVFLGTEHPLWLTLSICALIGPIYALNLIVNWSKNGFSKHPIAKSLGIYCTDTGIWLDIAADVNREYKSFNKLQIRTNSTTKIVVTNTWIIKVSAYKLEIASQINSVLVTYNVNSYSTPSPSHFVHCVKYRIVTRQPLGKNFTIRININDVENLLEEITMPRRDSSSIQIPQTLTEIAIYAIKKEIAKNPTYKTNQQLDQCAVCMQAISNVKLNRNCPDIPEMDGIPACKTCNCPPIFCIDCLAKWFLSTSRRRAKTAAEVKSSCPQCRSPFCLKDVSYVSLGSQNTAQGTPTETQ</sequence>
<feature type="domain" description="RING-type" evidence="10">
    <location>
        <begin position="283"/>
        <end position="351"/>
    </location>
</feature>
<evidence type="ECO:0000256" key="2">
    <source>
        <dbReference type="ARBA" id="ARBA00007332"/>
    </source>
</evidence>
<keyword evidence="5" id="KW-0862">Zinc</keyword>
<name>A0A9R1TR08_9HYME</name>
<gene>
    <name evidence="12" type="primary">LOC105273164</name>
</gene>
<evidence type="ECO:0000256" key="9">
    <source>
        <dbReference type="SAM" id="Phobius"/>
    </source>
</evidence>
<dbReference type="GO" id="GO:0061630">
    <property type="term" value="F:ubiquitin protein ligase activity"/>
    <property type="evidence" value="ECO:0007669"/>
    <property type="project" value="InterPro"/>
</dbReference>
<dbReference type="Gene3D" id="3.30.40.10">
    <property type="entry name" value="Zinc/RING finger domain, C3HC4 (zinc finger)"/>
    <property type="match status" value="1"/>
</dbReference>
<keyword evidence="4 8" id="KW-0863">Zinc-finger</keyword>
<evidence type="ECO:0000313" key="12">
    <source>
        <dbReference type="RefSeq" id="XP_011313749.1"/>
    </source>
</evidence>
<feature type="transmembrane region" description="Helical" evidence="9">
    <location>
        <begin position="56"/>
        <end position="76"/>
    </location>
</feature>
<dbReference type="Pfam" id="PF10272">
    <property type="entry name" value="Tmpp129"/>
    <property type="match status" value="1"/>
</dbReference>
<dbReference type="PANTHER" id="PTHR31322:SF2">
    <property type="entry name" value="E3 UBIQUITIN-PROTEIN LIGASE TM129"/>
    <property type="match status" value="1"/>
</dbReference>
<dbReference type="GO" id="GO:0008270">
    <property type="term" value="F:zinc ion binding"/>
    <property type="evidence" value="ECO:0007669"/>
    <property type="project" value="UniProtKB-KW"/>
</dbReference>
<evidence type="ECO:0000256" key="4">
    <source>
        <dbReference type="ARBA" id="ARBA00022771"/>
    </source>
</evidence>
<evidence type="ECO:0000256" key="7">
    <source>
        <dbReference type="ARBA" id="ARBA00023136"/>
    </source>
</evidence>
<evidence type="ECO:0000256" key="8">
    <source>
        <dbReference type="PROSITE-ProRule" id="PRU00175"/>
    </source>
</evidence>